<comment type="caution">
    <text evidence="1">The sequence shown here is derived from an EMBL/GenBank/DDBJ whole genome shotgun (WGS) entry which is preliminary data.</text>
</comment>
<organism evidence="1 2">
    <name type="scientific">Trichonephila inaurata madagascariensis</name>
    <dbReference type="NCBI Taxonomy" id="2747483"/>
    <lineage>
        <taxon>Eukaryota</taxon>
        <taxon>Metazoa</taxon>
        <taxon>Ecdysozoa</taxon>
        <taxon>Arthropoda</taxon>
        <taxon>Chelicerata</taxon>
        <taxon>Arachnida</taxon>
        <taxon>Araneae</taxon>
        <taxon>Araneomorphae</taxon>
        <taxon>Entelegynae</taxon>
        <taxon>Araneoidea</taxon>
        <taxon>Nephilidae</taxon>
        <taxon>Trichonephila</taxon>
        <taxon>Trichonephila inaurata</taxon>
    </lineage>
</organism>
<evidence type="ECO:0000313" key="2">
    <source>
        <dbReference type="Proteomes" id="UP000886998"/>
    </source>
</evidence>
<feature type="non-terminal residue" evidence="1">
    <location>
        <position position="1"/>
    </location>
</feature>
<evidence type="ECO:0000313" key="1">
    <source>
        <dbReference type="EMBL" id="GFY71044.1"/>
    </source>
</evidence>
<dbReference type="AlphaFoldDB" id="A0A8X7CG49"/>
<protein>
    <submittedName>
        <fullName evidence="1">Uncharacterized protein</fullName>
    </submittedName>
</protein>
<accession>A0A8X7CG49</accession>
<sequence length="98" mass="11307">IAQLRKRNTNSSLLILCFKVSKAILPLEMTTEAESPEYCTAIGHYFADSKINITGIRDQYPAHINSGKHLFRILMFKLLERGWSIEYGFLFTKIGNRR</sequence>
<proteinExistence type="predicted"/>
<gene>
    <name evidence="1" type="ORF">TNIN_269551</name>
</gene>
<reference evidence="1" key="1">
    <citation type="submission" date="2020-08" db="EMBL/GenBank/DDBJ databases">
        <title>Multicomponent nature underlies the extraordinary mechanical properties of spider dragline silk.</title>
        <authorList>
            <person name="Kono N."/>
            <person name="Nakamura H."/>
            <person name="Mori M."/>
            <person name="Yoshida Y."/>
            <person name="Ohtoshi R."/>
            <person name="Malay A.D."/>
            <person name="Moran D.A.P."/>
            <person name="Tomita M."/>
            <person name="Numata K."/>
            <person name="Arakawa K."/>
        </authorList>
    </citation>
    <scope>NUCLEOTIDE SEQUENCE</scope>
</reference>
<keyword evidence="2" id="KW-1185">Reference proteome</keyword>
<dbReference type="EMBL" id="BMAV01018584">
    <property type="protein sequence ID" value="GFY71044.1"/>
    <property type="molecule type" value="Genomic_DNA"/>
</dbReference>
<name>A0A8X7CG49_9ARAC</name>
<dbReference type="Proteomes" id="UP000886998">
    <property type="component" value="Unassembled WGS sequence"/>
</dbReference>